<evidence type="ECO:0000256" key="3">
    <source>
        <dbReference type="ARBA" id="ARBA00022475"/>
    </source>
</evidence>
<gene>
    <name evidence="9" type="ORF">A8708_22510</name>
</gene>
<keyword evidence="4 7" id="KW-0812">Transmembrane</keyword>
<evidence type="ECO:0000256" key="5">
    <source>
        <dbReference type="ARBA" id="ARBA00022989"/>
    </source>
</evidence>
<comment type="caution">
    <text evidence="9">The sequence shown here is derived from an EMBL/GenBank/DDBJ whole genome shotgun (WGS) entry which is preliminary data.</text>
</comment>
<evidence type="ECO:0000256" key="7">
    <source>
        <dbReference type="SAM" id="Phobius"/>
    </source>
</evidence>
<protein>
    <recommendedName>
        <fullName evidence="8">Major facilitator superfamily (MFS) profile domain-containing protein</fullName>
    </recommendedName>
</protein>
<dbReference type="Proteomes" id="UP000078454">
    <property type="component" value="Unassembled WGS sequence"/>
</dbReference>
<evidence type="ECO:0000256" key="1">
    <source>
        <dbReference type="ARBA" id="ARBA00004651"/>
    </source>
</evidence>
<dbReference type="EMBL" id="LYPB01000085">
    <property type="protein sequence ID" value="OAS15103.1"/>
    <property type="molecule type" value="Genomic_DNA"/>
</dbReference>
<dbReference type="Gene3D" id="1.20.1250.20">
    <property type="entry name" value="MFS general substrate transporter like domains"/>
    <property type="match status" value="1"/>
</dbReference>
<dbReference type="Pfam" id="PF07690">
    <property type="entry name" value="MFS_1"/>
    <property type="match status" value="1"/>
</dbReference>
<feature type="transmembrane region" description="Helical" evidence="7">
    <location>
        <begin position="45"/>
        <end position="65"/>
    </location>
</feature>
<name>A0A198A278_9BACL</name>
<dbReference type="PANTHER" id="PTHR43414">
    <property type="entry name" value="MULTIDRUG RESISTANCE PROTEIN MDTG"/>
    <property type="match status" value="1"/>
</dbReference>
<keyword evidence="2" id="KW-0813">Transport</keyword>
<keyword evidence="5 7" id="KW-1133">Transmembrane helix</keyword>
<feature type="domain" description="Major facilitator superfamily (MFS) profile" evidence="8">
    <location>
        <begin position="1"/>
        <end position="151"/>
    </location>
</feature>
<organism evidence="9 10">
    <name type="scientific">Paenibacillus oryzisoli</name>
    <dbReference type="NCBI Taxonomy" id="1850517"/>
    <lineage>
        <taxon>Bacteria</taxon>
        <taxon>Bacillati</taxon>
        <taxon>Bacillota</taxon>
        <taxon>Bacilli</taxon>
        <taxon>Bacillales</taxon>
        <taxon>Paenibacillaceae</taxon>
        <taxon>Paenibacillus</taxon>
    </lineage>
</organism>
<accession>A0A198A278</accession>
<dbReference type="InterPro" id="IPR036259">
    <property type="entry name" value="MFS_trans_sf"/>
</dbReference>
<comment type="subcellular location">
    <subcellularLocation>
        <location evidence="1">Cell membrane</location>
        <topology evidence="1">Multi-pass membrane protein</topology>
    </subcellularLocation>
</comment>
<dbReference type="GO" id="GO:0005886">
    <property type="term" value="C:plasma membrane"/>
    <property type="evidence" value="ECO:0007669"/>
    <property type="project" value="UniProtKB-SubCell"/>
</dbReference>
<dbReference type="RefSeq" id="WP_068668673.1">
    <property type="nucleotide sequence ID" value="NZ_LYPB01000085.1"/>
</dbReference>
<evidence type="ECO:0000256" key="4">
    <source>
        <dbReference type="ARBA" id="ARBA00022692"/>
    </source>
</evidence>
<dbReference type="PROSITE" id="PS50850">
    <property type="entry name" value="MFS"/>
    <property type="match status" value="1"/>
</dbReference>
<dbReference type="STRING" id="1850517.A8708_22510"/>
<dbReference type="InterPro" id="IPR020846">
    <property type="entry name" value="MFS_dom"/>
</dbReference>
<reference evidence="9 10" key="1">
    <citation type="submission" date="2016-05" db="EMBL/GenBank/DDBJ databases">
        <title>Paenibacillus sp. 1ZS3-15 nov., isolated from the rhizosphere soil.</title>
        <authorList>
            <person name="Zhang X.X."/>
            <person name="Zhang J."/>
        </authorList>
    </citation>
    <scope>NUCLEOTIDE SEQUENCE [LARGE SCALE GENOMIC DNA]</scope>
    <source>
        <strain evidence="9 10">1ZS3-15</strain>
    </source>
</reference>
<sequence>MGCARHSGGSLADKFGKKPMIIRSGIGLALAHFANYFVVDLFSFILVRVFQGVMAGFGPASIVLVGTNTPEKHVGYALDVISTSTAAGGIIGPLVGGVLSHWMCLRACFVASGLTMRSVPTSSCLDDEPDITTKRWKYIKSTVDKWLSDLL</sequence>
<keyword evidence="6 7" id="KW-0472">Membrane</keyword>
<evidence type="ECO:0000256" key="2">
    <source>
        <dbReference type="ARBA" id="ARBA00022448"/>
    </source>
</evidence>
<keyword evidence="3" id="KW-1003">Cell membrane</keyword>
<evidence type="ECO:0000313" key="10">
    <source>
        <dbReference type="Proteomes" id="UP000078454"/>
    </source>
</evidence>
<dbReference type="InterPro" id="IPR011701">
    <property type="entry name" value="MFS"/>
</dbReference>
<evidence type="ECO:0000259" key="8">
    <source>
        <dbReference type="PROSITE" id="PS50850"/>
    </source>
</evidence>
<dbReference type="GO" id="GO:0022857">
    <property type="term" value="F:transmembrane transporter activity"/>
    <property type="evidence" value="ECO:0007669"/>
    <property type="project" value="InterPro"/>
</dbReference>
<dbReference type="PANTHER" id="PTHR43414:SF6">
    <property type="entry name" value="MULTIDRUG RESISTANCE PROTEIN MDTG"/>
    <property type="match status" value="1"/>
</dbReference>
<dbReference type="AlphaFoldDB" id="A0A198A278"/>
<evidence type="ECO:0000313" key="9">
    <source>
        <dbReference type="EMBL" id="OAS15103.1"/>
    </source>
</evidence>
<evidence type="ECO:0000256" key="6">
    <source>
        <dbReference type="ARBA" id="ARBA00023136"/>
    </source>
</evidence>
<dbReference type="OrthoDB" id="65739at2"/>
<feature type="transmembrane region" description="Helical" evidence="7">
    <location>
        <begin position="20"/>
        <end position="39"/>
    </location>
</feature>
<proteinExistence type="predicted"/>
<keyword evidence="10" id="KW-1185">Reference proteome</keyword>
<dbReference type="SUPFAM" id="SSF103473">
    <property type="entry name" value="MFS general substrate transporter"/>
    <property type="match status" value="1"/>
</dbReference>